<feature type="domain" description="SnoaL-like" evidence="1">
    <location>
        <begin position="3"/>
        <end position="126"/>
    </location>
</feature>
<evidence type="ECO:0000259" key="1">
    <source>
        <dbReference type="Pfam" id="PF13474"/>
    </source>
</evidence>
<gene>
    <name evidence="2" type="ORF">DCC81_20340</name>
</gene>
<dbReference type="InterPro" id="IPR037401">
    <property type="entry name" value="SnoaL-like"/>
</dbReference>
<evidence type="ECO:0000313" key="3">
    <source>
        <dbReference type="Proteomes" id="UP000244450"/>
    </source>
</evidence>
<dbReference type="EMBL" id="QCYK01000003">
    <property type="protein sequence ID" value="PUZ22779.1"/>
    <property type="molecule type" value="Genomic_DNA"/>
</dbReference>
<keyword evidence="3" id="KW-1185">Reference proteome</keyword>
<dbReference type="Gene3D" id="3.10.450.50">
    <property type="match status" value="1"/>
</dbReference>
<dbReference type="Proteomes" id="UP000244450">
    <property type="component" value="Unassembled WGS sequence"/>
</dbReference>
<reference evidence="2 3" key="1">
    <citation type="submission" date="2018-04" db="EMBL/GenBank/DDBJ databases">
        <title>Chitinophaga fuyangensis sp. nov., isolated from soil in a chemical factory.</title>
        <authorList>
            <person name="Chen K."/>
        </authorList>
    </citation>
    <scope>NUCLEOTIDE SEQUENCE [LARGE SCALE GENOMIC DNA]</scope>
    <source>
        <strain evidence="2 3">LY-1</strain>
    </source>
</reference>
<dbReference type="SUPFAM" id="SSF54427">
    <property type="entry name" value="NTF2-like"/>
    <property type="match status" value="1"/>
</dbReference>
<dbReference type="InterPro" id="IPR032710">
    <property type="entry name" value="NTF2-like_dom_sf"/>
</dbReference>
<accession>A0A2T7BCF2</accession>
<comment type="caution">
    <text evidence="2">The sequence shown here is derived from an EMBL/GenBank/DDBJ whole genome shotgun (WGS) entry which is preliminary data.</text>
</comment>
<proteinExistence type="predicted"/>
<evidence type="ECO:0000313" key="2">
    <source>
        <dbReference type="EMBL" id="PUZ22779.1"/>
    </source>
</evidence>
<protein>
    <submittedName>
        <fullName evidence="2">DUF4440 domain-containing protein</fullName>
    </submittedName>
</protein>
<dbReference type="Pfam" id="PF13474">
    <property type="entry name" value="SnoaL_3"/>
    <property type="match status" value="1"/>
</dbReference>
<organism evidence="2 3">
    <name type="scientific">Chitinophaga parva</name>
    <dbReference type="NCBI Taxonomy" id="2169414"/>
    <lineage>
        <taxon>Bacteria</taxon>
        <taxon>Pseudomonadati</taxon>
        <taxon>Bacteroidota</taxon>
        <taxon>Chitinophagia</taxon>
        <taxon>Chitinophagales</taxon>
        <taxon>Chitinophagaceae</taxon>
        <taxon>Chitinophaga</taxon>
    </lineage>
</organism>
<dbReference type="RefSeq" id="WP_108688524.1">
    <property type="nucleotide sequence ID" value="NZ_QCYK01000003.1"/>
</dbReference>
<dbReference type="OrthoDB" id="9812295at2"/>
<sequence>MQVHELMDRYRDTVFRKDVAGFMQLFDPAVRVFDMWERWSFEGAAAWQGMAEDWLGNLGEERVTVTFSEVQVREDAQLATLTAYVRFAAINTQGAELRYLENRLTWVAARHADSWKIIHQHTSSPIDFASMKVRLQR</sequence>
<name>A0A2T7BCF2_9BACT</name>
<dbReference type="AlphaFoldDB" id="A0A2T7BCF2"/>